<dbReference type="EMBL" id="KC977570">
    <property type="protein sequence ID" value="ATE82463.1"/>
    <property type="molecule type" value="Genomic_DNA"/>
</dbReference>
<reference evidence="3 4" key="1">
    <citation type="journal article" date="2013" name="Science">
        <title>Pandoraviruses: amoeba viruses with genomes up to 2.5 Mb reaching that of parasitic eukaryotes.</title>
        <authorList>
            <person name="Philippe N."/>
            <person name="Legendre M."/>
            <person name="Doutre G."/>
            <person name="Coute Y."/>
            <person name="Poirot O."/>
            <person name="Lescot M."/>
            <person name="Arslan D."/>
            <person name="Seltzer V."/>
            <person name="Bertaux L."/>
            <person name="Bruley C."/>
            <person name="Garin J."/>
            <person name="Claverie J.M."/>
            <person name="Abergel C."/>
        </authorList>
    </citation>
    <scope>NUCLEOTIDE SEQUENCE [LARGE SCALE GENOMIC DNA]</scope>
    <source>
        <strain evidence="3">Melbourne</strain>
    </source>
</reference>
<sequence length="105" mass="11841">MKKKKKETPIRRPKAIDHRALVVGPSECLCEKKIEKGRAMIPKTQTHTRHEFGGQGPKAQRGRGTRPPRAPTRNRPTQKLSQRTRLFSAAVFAPLASFFLVDLAK</sequence>
<evidence type="ECO:0000256" key="2">
    <source>
        <dbReference type="SAM" id="Phobius"/>
    </source>
</evidence>
<evidence type="ECO:0000256" key="1">
    <source>
        <dbReference type="SAM" id="MobiDB-lite"/>
    </source>
</evidence>
<keyword evidence="2" id="KW-0472">Membrane</keyword>
<organism evidence="3 4">
    <name type="scientific">Pandoravirus dulcis</name>
    <dbReference type="NCBI Taxonomy" id="1349409"/>
    <lineage>
        <taxon>Viruses</taxon>
        <taxon>Pandoravirus</taxon>
    </lineage>
</organism>
<feature type="compositionally biased region" description="Low complexity" evidence="1">
    <location>
        <begin position="67"/>
        <end position="78"/>
    </location>
</feature>
<dbReference type="KEGG" id="vg:34567678"/>
<protein>
    <submittedName>
        <fullName evidence="3">Uncharacterized protein</fullName>
    </submittedName>
</protein>
<dbReference type="Proteomes" id="UP000201566">
    <property type="component" value="Segment"/>
</dbReference>
<proteinExistence type="predicted"/>
<name>A0A291ATW8_9VIRU</name>
<evidence type="ECO:0000313" key="4">
    <source>
        <dbReference type="Proteomes" id="UP000201566"/>
    </source>
</evidence>
<keyword evidence="2" id="KW-0812">Transmembrane</keyword>
<gene>
    <name evidence="3" type="ORF">pdul_cds_57</name>
</gene>
<evidence type="ECO:0000313" key="3">
    <source>
        <dbReference type="EMBL" id="ATE82463.1"/>
    </source>
</evidence>
<accession>A0A291ATW8</accession>
<feature type="region of interest" description="Disordered" evidence="1">
    <location>
        <begin position="39"/>
        <end position="81"/>
    </location>
</feature>
<feature type="transmembrane region" description="Helical" evidence="2">
    <location>
        <begin position="86"/>
        <end position="104"/>
    </location>
</feature>
<dbReference type="GeneID" id="34567678"/>
<keyword evidence="2" id="KW-1133">Transmembrane helix</keyword>
<dbReference type="RefSeq" id="YP_009430172.1">
    <property type="nucleotide sequence ID" value="NC_021858.1"/>
</dbReference>